<accession>A0A4R6M3H5</accession>
<dbReference type="InterPro" id="IPR045445">
    <property type="entry name" value="DUF6502"/>
</dbReference>
<dbReference type="RefSeq" id="WP_133504808.1">
    <property type="nucleotide sequence ID" value="NZ_SNXC01000015.1"/>
</dbReference>
<evidence type="ECO:0000313" key="2">
    <source>
        <dbReference type="Proteomes" id="UP000294656"/>
    </source>
</evidence>
<gene>
    <name evidence="1" type="ORF">DFP79_3088</name>
</gene>
<dbReference type="OrthoDB" id="6356376at2"/>
<reference evidence="1 2" key="1">
    <citation type="submission" date="2019-03" db="EMBL/GenBank/DDBJ databases">
        <title>Genomic Encyclopedia of Type Strains, Phase III (KMG-III): the genomes of soil and plant-associated and newly described type strains.</title>
        <authorList>
            <person name="Whitman W."/>
        </authorList>
    </citation>
    <scope>NUCLEOTIDE SEQUENCE [LARGE SCALE GENOMIC DNA]</scope>
    <source>
        <strain evidence="1 2">CECT 7378</strain>
    </source>
</reference>
<name>A0A4R6M3H5_9GAMM</name>
<proteinExistence type="predicted"/>
<evidence type="ECO:0000313" key="1">
    <source>
        <dbReference type="EMBL" id="TDO95734.1"/>
    </source>
</evidence>
<comment type="caution">
    <text evidence="1">The sequence shown here is derived from an EMBL/GenBank/DDBJ whole genome shotgun (WGS) entry which is preliminary data.</text>
</comment>
<keyword evidence="2" id="KW-1185">Reference proteome</keyword>
<organism evidence="1 2">
    <name type="scientific">Marinomonas balearica</name>
    <dbReference type="NCBI Taxonomy" id="491947"/>
    <lineage>
        <taxon>Bacteria</taxon>
        <taxon>Pseudomonadati</taxon>
        <taxon>Pseudomonadota</taxon>
        <taxon>Gammaproteobacteria</taxon>
        <taxon>Oceanospirillales</taxon>
        <taxon>Oceanospirillaceae</taxon>
        <taxon>Marinomonas</taxon>
    </lineage>
</organism>
<dbReference type="Pfam" id="PF20112">
    <property type="entry name" value="DUF6502"/>
    <property type="match status" value="1"/>
</dbReference>
<protein>
    <submittedName>
        <fullName evidence="1">Uncharacterized protein</fullName>
    </submittedName>
</protein>
<dbReference type="EMBL" id="SNXC01000015">
    <property type="protein sequence ID" value="TDO95734.1"/>
    <property type="molecule type" value="Genomic_DNA"/>
</dbReference>
<dbReference type="AlphaFoldDB" id="A0A4R6M3H5"/>
<dbReference type="Proteomes" id="UP000294656">
    <property type="component" value="Unassembled WGS sequence"/>
</dbReference>
<sequence>MPDKNTENTEENTKRLVFIALKRVLGALTRLAIRYGVTFPEFAELTKDAYVREVKKSLESNNEKVTQSRISIVSGVHRKDVKRLSEANNNAPISTSKHSITSRALSIWLGDSGYLSASGDPLELERHGSKSFDSLVKQVSQDIRPRTLLDEWLQRGLLIELPNSKLKLNLEALFPSDDLETKMSFFARNTSEHISACEHNLDSSNSSYPERSVFYNRLSKQSVDKLQQSAHEGSHTLLLALNKQAQQLAEKDDLKKLENHHRFILGTYFFREEEIPSQSNTPGEEQTSA</sequence>